<dbReference type="AlphaFoldDB" id="A0A919N428"/>
<keyword evidence="4" id="KW-1185">Reference proteome</keyword>
<name>A0A919N428_9ACTN</name>
<proteinExistence type="predicted"/>
<reference evidence="3" key="1">
    <citation type="submission" date="2021-01" db="EMBL/GenBank/DDBJ databases">
        <title>Whole genome shotgun sequence of Actinoplanes siamensis NBRC 109076.</title>
        <authorList>
            <person name="Komaki H."/>
            <person name="Tamura T."/>
        </authorList>
    </citation>
    <scope>NUCLEOTIDE SEQUENCE</scope>
    <source>
        <strain evidence="3">NBRC 109076</strain>
    </source>
</reference>
<feature type="signal peptide" evidence="2">
    <location>
        <begin position="1"/>
        <end position="19"/>
    </location>
</feature>
<dbReference type="Proteomes" id="UP000629619">
    <property type="component" value="Unassembled WGS sequence"/>
</dbReference>
<dbReference type="PROSITE" id="PS51257">
    <property type="entry name" value="PROKAR_LIPOPROTEIN"/>
    <property type="match status" value="1"/>
</dbReference>
<keyword evidence="2" id="KW-0732">Signal</keyword>
<feature type="compositionally biased region" description="Basic and acidic residues" evidence="1">
    <location>
        <begin position="90"/>
        <end position="105"/>
    </location>
</feature>
<organism evidence="3 4">
    <name type="scientific">Actinoplanes siamensis</name>
    <dbReference type="NCBI Taxonomy" id="1223317"/>
    <lineage>
        <taxon>Bacteria</taxon>
        <taxon>Bacillati</taxon>
        <taxon>Actinomycetota</taxon>
        <taxon>Actinomycetes</taxon>
        <taxon>Micromonosporales</taxon>
        <taxon>Micromonosporaceae</taxon>
        <taxon>Actinoplanes</taxon>
    </lineage>
</organism>
<evidence type="ECO:0000313" key="3">
    <source>
        <dbReference type="EMBL" id="GIF04005.1"/>
    </source>
</evidence>
<dbReference type="RefSeq" id="WP_203677705.1">
    <property type="nucleotide sequence ID" value="NZ_BOMW01000015.1"/>
</dbReference>
<sequence>MIRGRTGLLVAAMAVTAMAGCDGSAVGRAGAGRPLTPVSESLPPPSREVLAPDAPVRSVLPGDEMAEPEPSPPGERSPASGRPARTRQPRVTDRSDLPDRRDERGRRKRPGLAATSTRSARQAHPKPSAEPIVPDPATEPAAPAAPAAPDETAEGS</sequence>
<evidence type="ECO:0000313" key="4">
    <source>
        <dbReference type="Proteomes" id="UP000629619"/>
    </source>
</evidence>
<dbReference type="EMBL" id="BOMW01000015">
    <property type="protein sequence ID" value="GIF04005.1"/>
    <property type="molecule type" value="Genomic_DNA"/>
</dbReference>
<feature type="compositionally biased region" description="Low complexity" evidence="1">
    <location>
        <begin position="135"/>
        <end position="150"/>
    </location>
</feature>
<protein>
    <submittedName>
        <fullName evidence="3">Uncharacterized protein</fullName>
    </submittedName>
</protein>
<feature type="region of interest" description="Disordered" evidence="1">
    <location>
        <begin position="23"/>
        <end position="156"/>
    </location>
</feature>
<evidence type="ECO:0000256" key="1">
    <source>
        <dbReference type="SAM" id="MobiDB-lite"/>
    </source>
</evidence>
<gene>
    <name evidence="3" type="ORF">Asi03nite_15430</name>
</gene>
<accession>A0A919N428</accession>
<evidence type="ECO:0000256" key="2">
    <source>
        <dbReference type="SAM" id="SignalP"/>
    </source>
</evidence>
<feature type="chain" id="PRO_5037480027" evidence="2">
    <location>
        <begin position="20"/>
        <end position="156"/>
    </location>
</feature>
<comment type="caution">
    <text evidence="3">The sequence shown here is derived from an EMBL/GenBank/DDBJ whole genome shotgun (WGS) entry which is preliminary data.</text>
</comment>